<evidence type="ECO:0000256" key="6">
    <source>
        <dbReference type="ARBA" id="ARBA00039592"/>
    </source>
</evidence>
<dbReference type="InterPro" id="IPR036388">
    <property type="entry name" value="WH-like_DNA-bd_sf"/>
</dbReference>
<keyword evidence="1" id="KW-0678">Repressor</keyword>
<evidence type="ECO:0000256" key="2">
    <source>
        <dbReference type="ARBA" id="ARBA00023015"/>
    </source>
</evidence>
<reference evidence="8 9" key="1">
    <citation type="journal article" date="2020" name="Biotechnol. Biofuels">
        <title>New insights from the biogas microbiome by comprehensive genome-resolved metagenomics of nearly 1600 species originating from multiple anaerobic digesters.</title>
        <authorList>
            <person name="Campanaro S."/>
            <person name="Treu L."/>
            <person name="Rodriguez-R L.M."/>
            <person name="Kovalovszki A."/>
            <person name="Ziels R.M."/>
            <person name="Maus I."/>
            <person name="Zhu X."/>
            <person name="Kougias P.G."/>
            <person name="Basile A."/>
            <person name="Luo G."/>
            <person name="Schluter A."/>
            <person name="Konstantinidis K.T."/>
            <person name="Angelidaki I."/>
        </authorList>
    </citation>
    <scope>NUCLEOTIDE SEQUENCE [LARGE SCALE GENOMIC DNA]</scope>
    <source>
        <strain evidence="8">AS06rmzACSIP_256</strain>
    </source>
</reference>
<evidence type="ECO:0000256" key="1">
    <source>
        <dbReference type="ARBA" id="ARBA00022491"/>
    </source>
</evidence>
<keyword evidence="4" id="KW-0804">Transcription</keyword>
<evidence type="ECO:0000256" key="3">
    <source>
        <dbReference type="ARBA" id="ARBA00023125"/>
    </source>
</evidence>
<dbReference type="PROSITE" id="PS50949">
    <property type="entry name" value="HTH_GNTR"/>
    <property type="match status" value="1"/>
</dbReference>
<dbReference type="CDD" id="cd07377">
    <property type="entry name" value="WHTH_GntR"/>
    <property type="match status" value="1"/>
</dbReference>
<dbReference type="InterPro" id="IPR036390">
    <property type="entry name" value="WH_DNA-bd_sf"/>
</dbReference>
<protein>
    <recommendedName>
        <fullName evidence="6">Pyruvate dehydrogenase complex repressor</fullName>
    </recommendedName>
</protein>
<dbReference type="SUPFAM" id="SSF46785">
    <property type="entry name" value="Winged helix' DNA-binding domain"/>
    <property type="match status" value="1"/>
</dbReference>
<accession>A0A7X7R8P4</accession>
<dbReference type="PANTHER" id="PTHR43537">
    <property type="entry name" value="TRANSCRIPTIONAL REGULATOR, GNTR FAMILY"/>
    <property type="match status" value="1"/>
</dbReference>
<dbReference type="SMART" id="SM00345">
    <property type="entry name" value="HTH_GNTR"/>
    <property type="match status" value="1"/>
</dbReference>
<name>A0A7X7R8P4_9RHOO</name>
<dbReference type="Proteomes" id="UP000536534">
    <property type="component" value="Unassembled WGS sequence"/>
</dbReference>
<feature type="non-terminal residue" evidence="8">
    <location>
        <position position="1"/>
    </location>
</feature>
<dbReference type="Pfam" id="PF07729">
    <property type="entry name" value="FCD"/>
    <property type="match status" value="1"/>
</dbReference>
<dbReference type="AlphaFoldDB" id="A0A7X7R8P4"/>
<evidence type="ECO:0000313" key="9">
    <source>
        <dbReference type="Proteomes" id="UP000536534"/>
    </source>
</evidence>
<feature type="domain" description="HTH gntR-type" evidence="7">
    <location>
        <begin position="5"/>
        <end position="73"/>
    </location>
</feature>
<dbReference type="GO" id="GO:0003700">
    <property type="term" value="F:DNA-binding transcription factor activity"/>
    <property type="evidence" value="ECO:0007669"/>
    <property type="project" value="InterPro"/>
</dbReference>
<comment type="caution">
    <text evidence="8">The sequence shown here is derived from an EMBL/GenBank/DDBJ whole genome shotgun (WGS) entry which is preliminary data.</text>
</comment>
<sequence>PLQQRRLSDEIVERLETLILEGSLKPGERLPAERTLAAEFGVSRPSLREALQKLAARGLLVSRQGGGTFVSAEIGSSFRDPLLALLGSNPEAQRDLLEFRHTLEGACAYYAALRATELDQQRLRAAYEALIACYAGEGRINRVREGEADAHFHLAIAEASHNAVLLHTIRSLFAMLKRSVVTNIGGMYPQGTEVRDTLMRQHTELYQAIIERRAEAAREISGRHLLFVQEVLGEAQDEAQREARARRRQASS</sequence>
<dbReference type="GO" id="GO:0003677">
    <property type="term" value="F:DNA binding"/>
    <property type="evidence" value="ECO:0007669"/>
    <property type="project" value="UniProtKB-KW"/>
</dbReference>
<evidence type="ECO:0000259" key="7">
    <source>
        <dbReference type="PROSITE" id="PS50949"/>
    </source>
</evidence>
<dbReference type="Gene3D" id="1.10.10.10">
    <property type="entry name" value="Winged helix-like DNA-binding domain superfamily/Winged helix DNA-binding domain"/>
    <property type="match status" value="1"/>
</dbReference>
<dbReference type="PANTHER" id="PTHR43537:SF34">
    <property type="entry name" value="PYRUVATE DEHYDROGENASE COMPLEX REPRESSOR"/>
    <property type="match status" value="1"/>
</dbReference>
<dbReference type="Gene3D" id="1.20.120.530">
    <property type="entry name" value="GntR ligand-binding domain-like"/>
    <property type="match status" value="1"/>
</dbReference>
<organism evidence="8 9">
    <name type="scientific">Thauera phenolivorans</name>
    <dbReference type="NCBI Taxonomy" id="1792543"/>
    <lineage>
        <taxon>Bacteria</taxon>
        <taxon>Pseudomonadati</taxon>
        <taxon>Pseudomonadota</taxon>
        <taxon>Betaproteobacteria</taxon>
        <taxon>Rhodocyclales</taxon>
        <taxon>Zoogloeaceae</taxon>
        <taxon>Thauera</taxon>
    </lineage>
</organism>
<keyword evidence="3" id="KW-0238">DNA-binding</keyword>
<evidence type="ECO:0000313" key="8">
    <source>
        <dbReference type="EMBL" id="NLF54791.1"/>
    </source>
</evidence>
<dbReference type="Pfam" id="PF00392">
    <property type="entry name" value="GntR"/>
    <property type="match status" value="1"/>
</dbReference>
<dbReference type="SMART" id="SM00895">
    <property type="entry name" value="FCD"/>
    <property type="match status" value="1"/>
</dbReference>
<evidence type="ECO:0000256" key="4">
    <source>
        <dbReference type="ARBA" id="ARBA00023163"/>
    </source>
</evidence>
<evidence type="ECO:0000256" key="5">
    <source>
        <dbReference type="ARBA" id="ARBA00037357"/>
    </source>
</evidence>
<proteinExistence type="predicted"/>
<keyword evidence="2" id="KW-0805">Transcription regulation</keyword>
<dbReference type="InterPro" id="IPR008920">
    <property type="entry name" value="TF_FadR/GntR_C"/>
</dbReference>
<gene>
    <name evidence="8" type="ORF">GX576_10450</name>
</gene>
<comment type="function">
    <text evidence="5">Transcriptional repressor for the pyruvate dehydrogenase complex genes aceEF and lpd.</text>
</comment>
<dbReference type="InterPro" id="IPR011711">
    <property type="entry name" value="GntR_C"/>
</dbReference>
<dbReference type="EMBL" id="JAAYYV010000274">
    <property type="protein sequence ID" value="NLF54791.1"/>
    <property type="molecule type" value="Genomic_DNA"/>
</dbReference>
<dbReference type="InterPro" id="IPR000524">
    <property type="entry name" value="Tscrpt_reg_HTH_GntR"/>
</dbReference>
<dbReference type="SUPFAM" id="SSF48008">
    <property type="entry name" value="GntR ligand-binding domain-like"/>
    <property type="match status" value="1"/>
</dbReference>
<dbReference type="PRINTS" id="PR00035">
    <property type="entry name" value="HTHGNTR"/>
</dbReference>